<dbReference type="Gene3D" id="2.60.40.10">
    <property type="entry name" value="Immunoglobulins"/>
    <property type="match status" value="1"/>
</dbReference>
<dbReference type="GO" id="GO:0000978">
    <property type="term" value="F:RNA polymerase II cis-regulatory region sequence-specific DNA binding"/>
    <property type="evidence" value="ECO:0007669"/>
    <property type="project" value="TreeGrafter"/>
</dbReference>
<dbReference type="STRING" id="6573.A0A210QA99"/>
<evidence type="ECO:0000256" key="3">
    <source>
        <dbReference type="ARBA" id="ARBA00023043"/>
    </source>
</evidence>
<feature type="coiled-coil region" evidence="9">
    <location>
        <begin position="182"/>
        <end position="213"/>
    </location>
</feature>
<evidence type="ECO:0000256" key="7">
    <source>
        <dbReference type="ARBA" id="ARBA00023242"/>
    </source>
</evidence>
<dbReference type="PANTHER" id="PTHR24169">
    <property type="entry name" value="NUCLEAR FACTOR NF-KAPPA-B PROTEIN"/>
    <property type="match status" value="1"/>
</dbReference>
<dbReference type="PROSITE" id="PS01204">
    <property type="entry name" value="REL_1"/>
    <property type="match status" value="1"/>
</dbReference>
<feature type="compositionally biased region" description="Low complexity" evidence="10">
    <location>
        <begin position="499"/>
        <end position="518"/>
    </location>
</feature>
<dbReference type="SMART" id="SM00005">
    <property type="entry name" value="DEATH"/>
    <property type="match status" value="1"/>
</dbReference>
<keyword evidence="5" id="KW-0010">Activator</keyword>
<evidence type="ECO:0000256" key="9">
    <source>
        <dbReference type="SAM" id="Coils"/>
    </source>
</evidence>
<feature type="region of interest" description="Disordered" evidence="10">
    <location>
        <begin position="377"/>
        <end position="446"/>
    </location>
</feature>
<dbReference type="AlphaFoldDB" id="A0A210QA99"/>
<dbReference type="OrthoDB" id="10254686at2759"/>
<feature type="domain" description="RHD" evidence="11">
    <location>
        <begin position="52"/>
        <end position="249"/>
    </location>
</feature>
<dbReference type="CDD" id="cd01177">
    <property type="entry name" value="IPT_NFkappaB"/>
    <property type="match status" value="1"/>
</dbReference>
<protein>
    <recommendedName>
        <fullName evidence="11">RHD domain-containing protein</fullName>
    </recommendedName>
</protein>
<evidence type="ECO:0000256" key="6">
    <source>
        <dbReference type="ARBA" id="ARBA00023163"/>
    </source>
</evidence>
<dbReference type="Pfam" id="PF00554">
    <property type="entry name" value="RHD_DNA_bind"/>
    <property type="match status" value="1"/>
</dbReference>
<dbReference type="SMART" id="SM00429">
    <property type="entry name" value="IPT"/>
    <property type="match status" value="1"/>
</dbReference>
<feature type="compositionally biased region" description="Acidic residues" evidence="10">
    <location>
        <begin position="952"/>
        <end position="968"/>
    </location>
</feature>
<dbReference type="SUPFAM" id="SSF48403">
    <property type="entry name" value="Ankyrin repeat"/>
    <property type="match status" value="1"/>
</dbReference>
<dbReference type="InterPro" id="IPR032397">
    <property type="entry name" value="RHD_dimer"/>
</dbReference>
<dbReference type="GO" id="GO:0000981">
    <property type="term" value="F:DNA-binding transcription factor activity, RNA polymerase II-specific"/>
    <property type="evidence" value="ECO:0007669"/>
    <property type="project" value="TreeGrafter"/>
</dbReference>
<keyword evidence="4" id="KW-0238">DNA-binding</keyword>
<dbReference type="InterPro" id="IPR000488">
    <property type="entry name" value="Death_dom"/>
</dbReference>
<keyword evidence="6" id="KW-0804">Transcription</keyword>
<accession>A0A210QA99</accession>
<dbReference type="GO" id="GO:0005634">
    <property type="term" value="C:nucleus"/>
    <property type="evidence" value="ECO:0007669"/>
    <property type="project" value="UniProtKB-SubCell"/>
</dbReference>
<dbReference type="Gene3D" id="1.25.40.20">
    <property type="entry name" value="Ankyrin repeat-containing domain"/>
    <property type="match status" value="1"/>
</dbReference>
<dbReference type="Gene3D" id="1.10.533.10">
    <property type="entry name" value="Death Domain, Fas"/>
    <property type="match status" value="1"/>
</dbReference>
<evidence type="ECO:0000259" key="11">
    <source>
        <dbReference type="PROSITE" id="PS50254"/>
    </source>
</evidence>
<evidence type="ECO:0000256" key="4">
    <source>
        <dbReference type="ARBA" id="ARBA00023125"/>
    </source>
</evidence>
<dbReference type="SUPFAM" id="SSF49417">
    <property type="entry name" value="p53-like transcription factors"/>
    <property type="match status" value="1"/>
</dbReference>
<keyword evidence="3 8" id="KW-0040">ANK repeat</keyword>
<feature type="repeat" description="ANK" evidence="8">
    <location>
        <begin position="920"/>
        <end position="952"/>
    </location>
</feature>
<dbReference type="InterPro" id="IPR037059">
    <property type="entry name" value="RHD_DNA_bind_dom_sf"/>
</dbReference>
<reference evidence="12 13" key="1">
    <citation type="journal article" date="2017" name="Nat. Ecol. Evol.">
        <title>Scallop genome provides insights into evolution of bilaterian karyotype and development.</title>
        <authorList>
            <person name="Wang S."/>
            <person name="Zhang J."/>
            <person name="Jiao W."/>
            <person name="Li J."/>
            <person name="Xun X."/>
            <person name="Sun Y."/>
            <person name="Guo X."/>
            <person name="Huan P."/>
            <person name="Dong B."/>
            <person name="Zhang L."/>
            <person name="Hu X."/>
            <person name="Sun X."/>
            <person name="Wang J."/>
            <person name="Zhao C."/>
            <person name="Wang Y."/>
            <person name="Wang D."/>
            <person name="Huang X."/>
            <person name="Wang R."/>
            <person name="Lv J."/>
            <person name="Li Y."/>
            <person name="Zhang Z."/>
            <person name="Liu B."/>
            <person name="Lu W."/>
            <person name="Hui Y."/>
            <person name="Liang J."/>
            <person name="Zhou Z."/>
            <person name="Hou R."/>
            <person name="Li X."/>
            <person name="Liu Y."/>
            <person name="Li H."/>
            <person name="Ning X."/>
            <person name="Lin Y."/>
            <person name="Zhao L."/>
            <person name="Xing Q."/>
            <person name="Dou J."/>
            <person name="Li Y."/>
            <person name="Mao J."/>
            <person name="Guo H."/>
            <person name="Dou H."/>
            <person name="Li T."/>
            <person name="Mu C."/>
            <person name="Jiang W."/>
            <person name="Fu Q."/>
            <person name="Fu X."/>
            <person name="Miao Y."/>
            <person name="Liu J."/>
            <person name="Yu Q."/>
            <person name="Li R."/>
            <person name="Liao H."/>
            <person name="Li X."/>
            <person name="Kong Y."/>
            <person name="Jiang Z."/>
            <person name="Chourrout D."/>
            <person name="Li R."/>
            <person name="Bao Z."/>
        </authorList>
    </citation>
    <scope>NUCLEOTIDE SEQUENCE [LARGE SCALE GENOMIC DNA]</scope>
    <source>
        <strain evidence="12 13">PY_sf001</strain>
    </source>
</reference>
<evidence type="ECO:0000256" key="2">
    <source>
        <dbReference type="ARBA" id="ARBA00023015"/>
    </source>
</evidence>
<dbReference type="SMART" id="SM00248">
    <property type="entry name" value="ANK"/>
    <property type="match status" value="6"/>
</dbReference>
<evidence type="ECO:0000256" key="10">
    <source>
        <dbReference type="SAM" id="MobiDB-lite"/>
    </source>
</evidence>
<dbReference type="InterPro" id="IPR002110">
    <property type="entry name" value="Ankyrin_rpt"/>
</dbReference>
<dbReference type="FunFam" id="2.60.40.10:FF:000046">
    <property type="entry name" value="Nuclear factor NF-kappa-B p105 subunit"/>
    <property type="match status" value="1"/>
</dbReference>
<feature type="compositionally biased region" description="Gly residues" evidence="10">
    <location>
        <begin position="377"/>
        <end position="393"/>
    </location>
</feature>
<evidence type="ECO:0000256" key="5">
    <source>
        <dbReference type="ARBA" id="ARBA00023159"/>
    </source>
</evidence>
<dbReference type="CDD" id="cd08310">
    <property type="entry name" value="Death_NFkB-like"/>
    <property type="match status" value="1"/>
</dbReference>
<keyword evidence="9" id="KW-0175">Coiled coil</keyword>
<evidence type="ECO:0000313" key="13">
    <source>
        <dbReference type="Proteomes" id="UP000242188"/>
    </source>
</evidence>
<dbReference type="InterPro" id="IPR000451">
    <property type="entry name" value="NFkB/Dor"/>
</dbReference>
<dbReference type="SUPFAM" id="SSF47986">
    <property type="entry name" value="DEATH domain"/>
    <property type="match status" value="1"/>
</dbReference>
<dbReference type="InterPro" id="IPR008967">
    <property type="entry name" value="p53-like_TF_DNA-bd_sf"/>
</dbReference>
<dbReference type="GO" id="GO:0005737">
    <property type="term" value="C:cytoplasm"/>
    <property type="evidence" value="ECO:0007669"/>
    <property type="project" value="InterPro"/>
</dbReference>
<dbReference type="InterPro" id="IPR013783">
    <property type="entry name" value="Ig-like_fold"/>
</dbReference>
<dbReference type="Gene3D" id="2.60.40.340">
    <property type="entry name" value="Rel homology domain (RHD), DNA-binding domain"/>
    <property type="match status" value="1"/>
</dbReference>
<dbReference type="InterPro" id="IPR011539">
    <property type="entry name" value="RHD_DNA_bind_dom"/>
</dbReference>
<dbReference type="PRINTS" id="PR00057">
    <property type="entry name" value="NFKBTNSCPFCT"/>
</dbReference>
<feature type="region of interest" description="Disordered" evidence="10">
    <location>
        <begin position="950"/>
        <end position="976"/>
    </location>
</feature>
<dbReference type="PROSITE" id="PS50297">
    <property type="entry name" value="ANK_REP_REGION"/>
    <property type="match status" value="3"/>
</dbReference>
<dbReference type="InterPro" id="IPR002909">
    <property type="entry name" value="IPT_dom"/>
</dbReference>
<evidence type="ECO:0000256" key="8">
    <source>
        <dbReference type="PROSITE-ProRule" id="PRU00023"/>
    </source>
</evidence>
<proteinExistence type="predicted"/>
<dbReference type="PANTHER" id="PTHR24169:SF28">
    <property type="entry name" value="NUCLEAR FACTOR NF-KAPPA-B P110 SUBUNIT"/>
    <property type="match status" value="1"/>
</dbReference>
<feature type="repeat" description="ANK" evidence="8">
    <location>
        <begin position="852"/>
        <end position="884"/>
    </location>
</feature>
<keyword evidence="13" id="KW-1185">Reference proteome</keyword>
<dbReference type="InterPro" id="IPR014756">
    <property type="entry name" value="Ig_E-set"/>
</dbReference>
<dbReference type="Proteomes" id="UP000242188">
    <property type="component" value="Unassembled WGS sequence"/>
</dbReference>
<dbReference type="InterPro" id="IPR033926">
    <property type="entry name" value="IPT_NFkappaB"/>
</dbReference>
<dbReference type="Pfam" id="PF00531">
    <property type="entry name" value="Death"/>
    <property type="match status" value="1"/>
</dbReference>
<dbReference type="Pfam" id="PF16179">
    <property type="entry name" value="RHD_dimer"/>
    <property type="match status" value="1"/>
</dbReference>
<dbReference type="PROSITE" id="PS50088">
    <property type="entry name" value="ANK_REPEAT"/>
    <property type="match status" value="3"/>
</dbReference>
<evidence type="ECO:0000256" key="1">
    <source>
        <dbReference type="ARBA" id="ARBA00004123"/>
    </source>
</evidence>
<gene>
    <name evidence="12" type="ORF">KP79_PYT05960</name>
</gene>
<dbReference type="EMBL" id="NEDP02004422">
    <property type="protein sequence ID" value="OWF45658.1"/>
    <property type="molecule type" value="Genomic_DNA"/>
</dbReference>
<organism evidence="12 13">
    <name type="scientific">Mizuhopecten yessoensis</name>
    <name type="common">Japanese scallop</name>
    <name type="synonym">Patinopecten yessoensis</name>
    <dbReference type="NCBI Taxonomy" id="6573"/>
    <lineage>
        <taxon>Eukaryota</taxon>
        <taxon>Metazoa</taxon>
        <taxon>Spiralia</taxon>
        <taxon>Lophotrochozoa</taxon>
        <taxon>Mollusca</taxon>
        <taxon>Bivalvia</taxon>
        <taxon>Autobranchia</taxon>
        <taxon>Pteriomorphia</taxon>
        <taxon>Pectinida</taxon>
        <taxon>Pectinoidea</taxon>
        <taxon>Pectinidae</taxon>
        <taxon>Mizuhopecten</taxon>
    </lineage>
</organism>
<dbReference type="SUPFAM" id="SSF81296">
    <property type="entry name" value="E set domains"/>
    <property type="match status" value="1"/>
</dbReference>
<dbReference type="InterPro" id="IPR036770">
    <property type="entry name" value="Ankyrin_rpt-contain_sf"/>
</dbReference>
<dbReference type="InterPro" id="IPR030492">
    <property type="entry name" value="RHD_CS"/>
</dbReference>
<dbReference type="InterPro" id="IPR011029">
    <property type="entry name" value="DEATH-like_dom_sf"/>
</dbReference>
<feature type="compositionally biased region" description="Low complexity" evidence="10">
    <location>
        <begin position="394"/>
        <end position="403"/>
    </location>
</feature>
<dbReference type="Pfam" id="PF12796">
    <property type="entry name" value="Ank_2"/>
    <property type="match status" value="2"/>
</dbReference>
<name>A0A210QA99_MIZYE</name>
<evidence type="ECO:0000313" key="12">
    <source>
        <dbReference type="EMBL" id="OWF45658.1"/>
    </source>
</evidence>
<sequence length="1170" mass="129325">MSDRDGDTSDSVEYEFAIENDPHTVYQVKKNKKMTNGETSLNSITQMVLDDDSEPHIEIVEQPQPRGFRFRYECEGPSHGGLQGEKSEKYRKTYPAIKIKNYNGPARVVVTLVTDEVIPRPHAHKLVGRNCNGGTCIVELKGGQNSLTFPNLCVQHVTRRKASEVIEQRILESIKLDKLVKLGDLNAQADLTMEDIKQAKTQSEKLAKEMQLNVVKLCFQAYLRDETGLFNRLLPSVLSNPIYDSKSPGANALKICRMDKYGGCCTGNEEVFLLCEKVQKDDISVRFVEQDEEGNVTWEAYGTFGPFDVHRQYAIVFKTPPYKDPTIDRAVNVLIMLQRKSDSESSDPKSFTYYPQNIDMDDIRKKRKKILPIYPGGGNFGSGGGDKQRGGSGSFFVNGNSMSESQGNMPTTVNQDEEAPASSSRPMAKATRRHPPTQHINTHQDLETDTPPAITLPCPPPSQIVGPYFTNRQLPQQPIPQTTPLGIPQTTVYTTPVDTRMTPPQTTVYTTPVDTRMTPPQTVYMPNTHNTTVPQTFAQNTYMATSLNNQMGISQSHHMLIPHTPQQVAQLPTMYSTNTQYQGQILMAPTNPYMNPNLMTRGSERDTSPITSIPFTVNEDKHTLDIYSDLIPLTVSGDVGTCPPQIPLTVSGHDMVDGMIKMQSKSGAGQPVQRVRKSHSYPAGHPPVHVSVQTEADHALKMADRTAKAIQLYAATGDIRQLLTVQRYLTCIADEDGDIPLHTCIINHQLEVIHNLLDVMETLPNAQSKINVHNRRLQTPLHLAVITGQEGVVDALLKAGAEPTVLDRHGNTAAHLASLHKRDKCLAAMLKYIRPRVSRQLPFPELDIKNIDGLTPLHISAQNQDLTSMKLLMKGKADVNMADGKSGRSAIHYAAGNDDLSIAGWLLLEAKAAVNATCFDGNTALHVACGRQNIGMVALLMAAGADPKIENMDYDEEGSENENEDEKDKDEMVTKDKCPRGRTAEDFAMDNDKILKVLYGHPYTSMSEIHEEADNRAYEQTAEMFTSLSLVKGEQVESGLSSIGPITEGGDMASITYPQRVKLSQLLDPAREGQDWRALADKLGFSKIISGNQTGHSPTRLLFTYYEECGGTVKRLKDALTAIHRTDAVKLLFHSDSVIKDAQREKNISCEGNLIDSGLESPSVALHTST</sequence>
<keyword evidence="7" id="KW-0539">Nucleus</keyword>
<comment type="subcellular location">
    <subcellularLocation>
        <location evidence="1">Nucleus</location>
    </subcellularLocation>
</comment>
<comment type="caution">
    <text evidence="12">The sequence shown here is derived from an EMBL/GenBank/DDBJ whole genome shotgun (WGS) entry which is preliminary data.</text>
</comment>
<keyword evidence="2" id="KW-0805">Transcription regulation</keyword>
<feature type="repeat" description="ANK" evidence="8">
    <location>
        <begin position="776"/>
        <end position="808"/>
    </location>
</feature>
<feature type="compositionally biased region" description="Polar residues" evidence="10">
    <location>
        <begin position="404"/>
        <end position="414"/>
    </location>
</feature>
<dbReference type="GO" id="GO:0007165">
    <property type="term" value="P:signal transduction"/>
    <property type="evidence" value="ECO:0007669"/>
    <property type="project" value="InterPro"/>
</dbReference>
<dbReference type="PROSITE" id="PS50254">
    <property type="entry name" value="REL_2"/>
    <property type="match status" value="1"/>
</dbReference>
<feature type="region of interest" description="Disordered" evidence="10">
    <location>
        <begin position="497"/>
        <end position="527"/>
    </location>
</feature>